<evidence type="ECO:0000313" key="1">
    <source>
        <dbReference type="EMBL" id="NEK71905.1"/>
    </source>
</evidence>
<gene>
    <name evidence="1" type="ORF">G3W62_03635</name>
</gene>
<organism evidence="1">
    <name type="scientific">Xanthomonas euvesicatoria</name>
    <dbReference type="NCBI Taxonomy" id="456327"/>
    <lineage>
        <taxon>Bacteria</taxon>
        <taxon>Pseudomonadati</taxon>
        <taxon>Pseudomonadota</taxon>
        <taxon>Gammaproteobacteria</taxon>
        <taxon>Lysobacterales</taxon>
        <taxon>Lysobacteraceae</taxon>
        <taxon>Xanthomonas</taxon>
    </lineage>
</organism>
<dbReference type="EMBL" id="JAAGYV010000014">
    <property type="protein sequence ID" value="NEK71905.1"/>
    <property type="molecule type" value="Genomic_DNA"/>
</dbReference>
<protein>
    <submittedName>
        <fullName evidence="1">Uncharacterized protein</fullName>
    </submittedName>
</protein>
<name>A0A6B3KBR5_XANEU</name>
<comment type="caution">
    <text evidence="1">The sequence shown here is derived from an EMBL/GenBank/DDBJ whole genome shotgun (WGS) entry which is preliminary data.</text>
</comment>
<sequence length="62" mass="7103">MPRAITKRWIAEAPASISVILASRKALQRCRAQRQRWGAPRPQRSPVSPRAITRRWISEVPS</sequence>
<dbReference type="AlphaFoldDB" id="A0A6B3KBR5"/>
<accession>A0A6B3KBR5</accession>
<dbReference type="RefSeq" id="WP_039416428.1">
    <property type="nucleotide sequence ID" value="NZ_CP167827.1"/>
</dbReference>
<reference evidence="1" key="1">
    <citation type="submission" date="2019-11" db="EMBL/GenBank/DDBJ databases">
        <title>Genome-resolved metagenomics to study the prevalence of co-infection and intraspecific heterogeneity among plant pathogen metapopulations.</title>
        <authorList>
            <person name="Newberry E."/>
            <person name="Bhandari R."/>
            <person name="Kemble J."/>
            <person name="Sikora E."/>
            <person name="Potnis N."/>
        </authorList>
    </citation>
    <scope>NUCLEOTIDE SEQUENCE</scope>
    <source>
        <strain evidence="1">Xe_Pep_Tuscaloosa_18b</strain>
    </source>
</reference>
<proteinExistence type="predicted"/>